<name>A0ABS7AEA9_9PROT</name>
<feature type="signal peptide" evidence="1">
    <location>
        <begin position="1"/>
        <end position="18"/>
    </location>
</feature>
<proteinExistence type="predicted"/>
<keyword evidence="1" id="KW-0732">Signal</keyword>
<sequence>MRLGCVAALLLVASAAPAAAHWENTRWGMNQQQVLRALRNQQVRALSPAERRPVPSARMEYLLAGEFRSGPLRLNVAFAFDGRTGGLVCVSMQGEETQAPALRARLERAFGAPQERARDPGTGIETLGWSRPDEIDFQTGLGRPVTALHCSRGV</sequence>
<protein>
    <submittedName>
        <fullName evidence="2">Uncharacterized protein</fullName>
    </submittedName>
</protein>
<dbReference type="EMBL" id="JAHYBZ010000008">
    <property type="protein sequence ID" value="MBW6400649.1"/>
    <property type="molecule type" value="Genomic_DNA"/>
</dbReference>
<evidence type="ECO:0000313" key="3">
    <source>
        <dbReference type="Proteomes" id="UP001196565"/>
    </source>
</evidence>
<dbReference type="Proteomes" id="UP001196565">
    <property type="component" value="Unassembled WGS sequence"/>
</dbReference>
<reference evidence="2 3" key="1">
    <citation type="submission" date="2021-07" db="EMBL/GenBank/DDBJ databases">
        <authorList>
            <person name="So Y."/>
        </authorList>
    </citation>
    <scope>NUCLEOTIDE SEQUENCE [LARGE SCALE GENOMIC DNA]</scope>
    <source>
        <strain evidence="2 3">HJA6</strain>
    </source>
</reference>
<gene>
    <name evidence="2" type="ORF">KPL78_22510</name>
</gene>
<evidence type="ECO:0000256" key="1">
    <source>
        <dbReference type="SAM" id="SignalP"/>
    </source>
</evidence>
<feature type="chain" id="PRO_5045762629" evidence="1">
    <location>
        <begin position="19"/>
        <end position="154"/>
    </location>
</feature>
<evidence type="ECO:0000313" key="2">
    <source>
        <dbReference type="EMBL" id="MBW6400649.1"/>
    </source>
</evidence>
<dbReference type="RefSeq" id="WP_219765213.1">
    <property type="nucleotide sequence ID" value="NZ_JAHYBZ010000008.1"/>
</dbReference>
<keyword evidence="3" id="KW-1185">Reference proteome</keyword>
<accession>A0ABS7AEA9</accession>
<organism evidence="2 3">
    <name type="scientific">Roseomonas alba</name>
    <dbReference type="NCBI Taxonomy" id="2846776"/>
    <lineage>
        <taxon>Bacteria</taxon>
        <taxon>Pseudomonadati</taxon>
        <taxon>Pseudomonadota</taxon>
        <taxon>Alphaproteobacteria</taxon>
        <taxon>Acetobacterales</taxon>
        <taxon>Roseomonadaceae</taxon>
        <taxon>Roseomonas</taxon>
    </lineage>
</organism>
<comment type="caution">
    <text evidence="2">The sequence shown here is derived from an EMBL/GenBank/DDBJ whole genome shotgun (WGS) entry which is preliminary data.</text>
</comment>